<gene>
    <name evidence="2" type="ORF">UFOVP843_17</name>
    <name evidence="3" type="ORF">UFOVP936_34</name>
</gene>
<feature type="domain" description="Bbp19-like phage" evidence="1">
    <location>
        <begin position="30"/>
        <end position="92"/>
    </location>
</feature>
<evidence type="ECO:0000313" key="2">
    <source>
        <dbReference type="EMBL" id="CAB4166226.1"/>
    </source>
</evidence>
<proteinExistence type="predicted"/>
<organism evidence="3">
    <name type="scientific">uncultured Caudovirales phage</name>
    <dbReference type="NCBI Taxonomy" id="2100421"/>
    <lineage>
        <taxon>Viruses</taxon>
        <taxon>Duplodnaviria</taxon>
        <taxon>Heunggongvirae</taxon>
        <taxon>Uroviricota</taxon>
        <taxon>Caudoviricetes</taxon>
        <taxon>Peduoviridae</taxon>
        <taxon>Maltschvirus</taxon>
        <taxon>Maltschvirus maltsch</taxon>
    </lineage>
</organism>
<evidence type="ECO:0000313" key="3">
    <source>
        <dbReference type="EMBL" id="CAB4172518.1"/>
    </source>
</evidence>
<accession>A0A6J5PTY3</accession>
<evidence type="ECO:0000259" key="1">
    <source>
        <dbReference type="Pfam" id="PF25181"/>
    </source>
</evidence>
<protein>
    <recommendedName>
        <fullName evidence="1">Bbp19-like phage domain-containing protein</fullName>
    </recommendedName>
</protein>
<name>A0A6J5PTY3_9CAUD</name>
<dbReference type="EMBL" id="LR796786">
    <property type="protein sequence ID" value="CAB4166226.1"/>
    <property type="molecule type" value="Genomic_DNA"/>
</dbReference>
<dbReference type="EMBL" id="LR796882">
    <property type="protein sequence ID" value="CAB4172518.1"/>
    <property type="molecule type" value="Genomic_DNA"/>
</dbReference>
<sequence>MAWIWRRRGDLKARDAEAATREYAALVQDYRLAFGGASGQRVLADLSVRCGLIQTSWDSDGAEATAFREGRRRVMLEIIELINADPAVAIRMAQSGQTEDLFNDD</sequence>
<reference evidence="3" key="1">
    <citation type="submission" date="2020-05" db="EMBL/GenBank/DDBJ databases">
        <authorList>
            <person name="Chiriac C."/>
            <person name="Salcher M."/>
            <person name="Ghai R."/>
            <person name="Kavagutti S V."/>
        </authorList>
    </citation>
    <scope>NUCLEOTIDE SEQUENCE</scope>
</reference>
<dbReference type="Pfam" id="PF25181">
    <property type="entry name" value="Phage_Bbp19"/>
    <property type="match status" value="1"/>
</dbReference>
<dbReference type="InterPro" id="IPR057447">
    <property type="entry name" value="Bbp19-like_phage"/>
</dbReference>